<organism evidence="2 3">
    <name type="scientific">Gluconacetobacter entanii</name>
    <dbReference type="NCBI Taxonomy" id="108528"/>
    <lineage>
        <taxon>Bacteria</taxon>
        <taxon>Pseudomonadati</taxon>
        <taxon>Pseudomonadota</taxon>
        <taxon>Alphaproteobacteria</taxon>
        <taxon>Acetobacterales</taxon>
        <taxon>Acetobacteraceae</taxon>
        <taxon>Gluconacetobacter</taxon>
    </lineage>
</organism>
<keyword evidence="3" id="KW-1185">Reference proteome</keyword>
<reference evidence="2 3" key="1">
    <citation type="submission" date="2022-07" db="EMBL/GenBank/DDBJ databases">
        <title>Genome stability of Gluconacetobacter entanii AV429.</title>
        <authorList>
            <person name="Trcek J."/>
            <person name="Cepec E."/>
        </authorList>
    </citation>
    <scope>NUCLEOTIDE SEQUENCE [LARGE SCALE GENOMIC DNA]</scope>
    <source>
        <strain evidence="2 3">AV429_2022</strain>
    </source>
</reference>
<feature type="region of interest" description="Disordered" evidence="1">
    <location>
        <begin position="1"/>
        <end position="42"/>
    </location>
</feature>
<accession>A0ABT3K2F6</accession>
<evidence type="ECO:0000256" key="1">
    <source>
        <dbReference type="SAM" id="MobiDB-lite"/>
    </source>
</evidence>
<dbReference type="EMBL" id="JANGSQ010000084">
    <property type="protein sequence ID" value="MCW4589588.1"/>
    <property type="molecule type" value="Genomic_DNA"/>
</dbReference>
<name>A0ABT3K2F6_9PROT</name>
<protein>
    <recommendedName>
        <fullName evidence="4">RES domain-containing protein</fullName>
    </recommendedName>
</protein>
<dbReference type="Proteomes" id="UP001526337">
    <property type="component" value="Unassembled WGS sequence"/>
</dbReference>
<dbReference type="RefSeq" id="WP_171790756.1">
    <property type="nucleotide sequence ID" value="NZ_JABJWD010000054.1"/>
</dbReference>
<comment type="caution">
    <text evidence="2">The sequence shown here is derived from an EMBL/GenBank/DDBJ whole genome shotgun (WGS) entry which is preliminary data.</text>
</comment>
<evidence type="ECO:0008006" key="4">
    <source>
        <dbReference type="Google" id="ProtNLM"/>
    </source>
</evidence>
<sequence length="196" mass="21767">MKTANLTHKRTDAADKGNSRRLPDVPENNGWPGELGKPEKPHIDGRHWVAAIRGDRVGAPFPIAWSAQAGWGGFDYTAAEFGARYIYHGAVLTPSQVRTLVQEVRHSAYAAGRASVTGAVSAVERDYAAQWRRVSVLMPKDAWHEDEGDVLWHRPDEHGRLCEAPVVAHPLSSSWDDDDMEPYTLWSRIPNIVQGP</sequence>
<evidence type="ECO:0000313" key="3">
    <source>
        <dbReference type="Proteomes" id="UP001526337"/>
    </source>
</evidence>
<proteinExistence type="predicted"/>
<evidence type="ECO:0000313" key="2">
    <source>
        <dbReference type="EMBL" id="MCW4589588.1"/>
    </source>
</evidence>
<feature type="compositionally biased region" description="Basic and acidic residues" evidence="1">
    <location>
        <begin position="9"/>
        <end position="24"/>
    </location>
</feature>
<gene>
    <name evidence="2" type="ORF">NO263_03235</name>
</gene>